<dbReference type="InterPro" id="IPR003680">
    <property type="entry name" value="Flavodoxin_fold"/>
</dbReference>
<proteinExistence type="inferred from homology"/>
<gene>
    <name evidence="6" type="primary">azoR</name>
    <name evidence="8" type="ORF">GN330_12900</name>
</gene>
<comment type="similarity">
    <text evidence="6">Belongs to the azoreductase type 1 family.</text>
</comment>
<comment type="function">
    <text evidence="6">Quinone reductase that provides resistance to thiol-specific stress caused by electrophilic quinones.</text>
</comment>
<keyword evidence="1 6" id="KW-0285">Flavoprotein</keyword>
<evidence type="ECO:0000259" key="7">
    <source>
        <dbReference type="Pfam" id="PF02525"/>
    </source>
</evidence>
<dbReference type="EC" id="1.6.5.-" evidence="6"/>
<dbReference type="EMBL" id="WPHG01000003">
    <property type="protein sequence ID" value="MVA98141.1"/>
    <property type="molecule type" value="Genomic_DNA"/>
</dbReference>
<comment type="catalytic activity">
    <reaction evidence="5">
        <text>N,N-dimethyl-1,4-phenylenediamine + anthranilate + 2 NAD(+) = 2-(4-dimethylaminophenyl)diazenylbenzoate + 2 NADH + 2 H(+)</text>
        <dbReference type="Rhea" id="RHEA:55872"/>
        <dbReference type="ChEBI" id="CHEBI:15378"/>
        <dbReference type="ChEBI" id="CHEBI:15783"/>
        <dbReference type="ChEBI" id="CHEBI:16567"/>
        <dbReference type="ChEBI" id="CHEBI:57540"/>
        <dbReference type="ChEBI" id="CHEBI:57945"/>
        <dbReference type="ChEBI" id="CHEBI:71579"/>
        <dbReference type="EC" id="1.7.1.17"/>
    </reaction>
    <physiologicalReaction direction="right-to-left" evidence="5">
        <dbReference type="Rhea" id="RHEA:55874"/>
    </physiologicalReaction>
</comment>
<keyword evidence="3 6" id="KW-0560">Oxidoreductase</keyword>
<evidence type="ECO:0000256" key="5">
    <source>
        <dbReference type="ARBA" id="ARBA00048542"/>
    </source>
</evidence>
<comment type="function">
    <text evidence="6">Also exhibits azoreductase activity. Catalyzes the reductive cleavage of the azo bond in aromatic azo compounds to the corresponding amines.</text>
</comment>
<dbReference type="SUPFAM" id="SSF52218">
    <property type="entry name" value="Flavoproteins"/>
    <property type="match status" value="1"/>
</dbReference>
<sequence>MSSILLVTASPRGDLSLSSRAARTVADALARRKPGARIVHRDLAAAPLPHIDQDFAVAVKTPAEKLTAAQAKLLAASDAATDELLAADAVVIATGMINFSIASTLKSWFDHVARAHRTFRYTAEGPQGLAGGKKAYVVIASSGTYTDGGPAAAMDHARPYLKSMLGFFGITDIEFVDIEGVGLGFEPDAVIVERALGKVSAVDLATAA</sequence>
<comment type="cofactor">
    <cofactor evidence="6">
        <name>FMN</name>
        <dbReference type="ChEBI" id="CHEBI:58210"/>
    </cofactor>
    <text evidence="6">Binds 1 FMN per subunit.</text>
</comment>
<feature type="domain" description="Flavodoxin-like fold" evidence="7">
    <location>
        <begin position="3"/>
        <end position="198"/>
    </location>
</feature>
<name>A0A844QJP4_9HYPH</name>
<dbReference type="AlphaFoldDB" id="A0A844QJP4"/>
<evidence type="ECO:0000256" key="4">
    <source>
        <dbReference type="ARBA" id="ARBA00023027"/>
    </source>
</evidence>
<dbReference type="GO" id="GO:0016652">
    <property type="term" value="F:oxidoreductase activity, acting on NAD(P)H as acceptor"/>
    <property type="evidence" value="ECO:0007669"/>
    <property type="project" value="UniProtKB-UniRule"/>
</dbReference>
<dbReference type="Gene3D" id="3.40.50.360">
    <property type="match status" value="1"/>
</dbReference>
<accession>A0A844QJP4</accession>
<dbReference type="Pfam" id="PF02525">
    <property type="entry name" value="Flavodoxin_2"/>
    <property type="match status" value="1"/>
</dbReference>
<comment type="caution">
    <text evidence="8">The sequence shown here is derived from an EMBL/GenBank/DDBJ whole genome shotgun (WGS) entry which is preliminary data.</text>
</comment>
<dbReference type="GO" id="GO:0016655">
    <property type="term" value="F:oxidoreductase activity, acting on NAD(P)H, quinone or similar compound as acceptor"/>
    <property type="evidence" value="ECO:0007669"/>
    <property type="project" value="InterPro"/>
</dbReference>
<feature type="binding site" evidence="6">
    <location>
        <begin position="16"/>
        <end position="18"/>
    </location>
    <ligand>
        <name>FMN</name>
        <dbReference type="ChEBI" id="CHEBI:58210"/>
    </ligand>
</feature>
<comment type="catalytic activity">
    <reaction evidence="6">
        <text>2 a quinone + NADH + H(+) = 2 a 1,4-benzosemiquinone + NAD(+)</text>
        <dbReference type="Rhea" id="RHEA:65952"/>
        <dbReference type="ChEBI" id="CHEBI:15378"/>
        <dbReference type="ChEBI" id="CHEBI:57540"/>
        <dbReference type="ChEBI" id="CHEBI:57945"/>
        <dbReference type="ChEBI" id="CHEBI:132124"/>
        <dbReference type="ChEBI" id="CHEBI:134225"/>
    </reaction>
</comment>
<keyword evidence="2 6" id="KW-0288">FMN</keyword>
<keyword evidence="9" id="KW-1185">Reference proteome</keyword>
<protein>
    <recommendedName>
        <fullName evidence="6">FMN dependent NADH:quinone oxidoreductase</fullName>
        <ecNumber evidence="6">1.6.5.-</ecNumber>
    </recommendedName>
    <alternativeName>
        <fullName evidence="6">Azo-dye reductase</fullName>
    </alternativeName>
    <alternativeName>
        <fullName evidence="6">FMN-dependent NADH-azo compound oxidoreductase</fullName>
    </alternativeName>
    <alternativeName>
        <fullName evidence="6">FMN-dependent NADH-azoreductase</fullName>
        <ecNumber evidence="6">1.7.1.17</ecNumber>
    </alternativeName>
</protein>
<evidence type="ECO:0000256" key="2">
    <source>
        <dbReference type="ARBA" id="ARBA00022643"/>
    </source>
</evidence>
<dbReference type="InterPro" id="IPR050104">
    <property type="entry name" value="FMN-dep_NADH:Q_OxRdtase_AzoR1"/>
</dbReference>
<dbReference type="GO" id="GO:0010181">
    <property type="term" value="F:FMN binding"/>
    <property type="evidence" value="ECO:0007669"/>
    <property type="project" value="UniProtKB-UniRule"/>
</dbReference>
<dbReference type="HAMAP" id="MF_01216">
    <property type="entry name" value="Azoreductase_type1"/>
    <property type="match status" value="1"/>
</dbReference>
<dbReference type="PANTHER" id="PTHR43741">
    <property type="entry name" value="FMN-DEPENDENT NADH-AZOREDUCTASE 1"/>
    <property type="match status" value="1"/>
</dbReference>
<dbReference type="Proteomes" id="UP000463224">
    <property type="component" value="Unassembled WGS sequence"/>
</dbReference>
<keyword evidence="4 6" id="KW-0520">NAD</keyword>
<dbReference type="PANTHER" id="PTHR43741:SF4">
    <property type="entry name" value="FMN-DEPENDENT NADH:QUINONE OXIDOREDUCTASE"/>
    <property type="match status" value="1"/>
</dbReference>
<evidence type="ECO:0000313" key="9">
    <source>
        <dbReference type="Proteomes" id="UP000463224"/>
    </source>
</evidence>
<comment type="caution">
    <text evidence="6">Lacks conserved residue(s) required for the propagation of feature annotation.</text>
</comment>
<feature type="binding site" evidence="6">
    <location>
        <position position="10"/>
    </location>
    <ligand>
        <name>FMN</name>
        <dbReference type="ChEBI" id="CHEBI:58210"/>
    </ligand>
</feature>
<comment type="subunit">
    <text evidence="6">Homodimer.</text>
</comment>
<dbReference type="InterPro" id="IPR023048">
    <property type="entry name" value="NADH:quinone_OxRdtase_FMN_depd"/>
</dbReference>
<evidence type="ECO:0000256" key="3">
    <source>
        <dbReference type="ARBA" id="ARBA00023002"/>
    </source>
</evidence>
<dbReference type="GO" id="GO:0009055">
    <property type="term" value="F:electron transfer activity"/>
    <property type="evidence" value="ECO:0007669"/>
    <property type="project" value="UniProtKB-UniRule"/>
</dbReference>
<organism evidence="8 9">
    <name type="scientific">Nitratireductor arenosus</name>
    <dbReference type="NCBI Taxonomy" id="2682096"/>
    <lineage>
        <taxon>Bacteria</taxon>
        <taxon>Pseudomonadati</taxon>
        <taxon>Pseudomonadota</taxon>
        <taxon>Alphaproteobacteria</taxon>
        <taxon>Hyphomicrobiales</taxon>
        <taxon>Phyllobacteriaceae</taxon>
        <taxon>Nitratireductor</taxon>
    </lineage>
</organism>
<evidence type="ECO:0000313" key="8">
    <source>
        <dbReference type="EMBL" id="MVA98141.1"/>
    </source>
</evidence>
<dbReference type="InterPro" id="IPR029039">
    <property type="entry name" value="Flavoprotein-like_sf"/>
</dbReference>
<dbReference type="RefSeq" id="WP_156713111.1">
    <property type="nucleotide sequence ID" value="NZ_WPHG01000003.1"/>
</dbReference>
<dbReference type="EC" id="1.7.1.17" evidence="6"/>
<evidence type="ECO:0000256" key="6">
    <source>
        <dbReference type="HAMAP-Rule" id="MF_01216"/>
    </source>
</evidence>
<reference evidence="8 9" key="1">
    <citation type="submission" date="2019-12" db="EMBL/GenBank/DDBJ databases">
        <title>Nitratireductor arenosus sp. nov., Isolated from sea sand, Jeju island, South Korea.</title>
        <authorList>
            <person name="Kim W."/>
        </authorList>
    </citation>
    <scope>NUCLEOTIDE SEQUENCE [LARGE SCALE GENOMIC DNA]</scope>
    <source>
        <strain evidence="8 9">CAU 1489</strain>
    </source>
</reference>
<evidence type="ECO:0000256" key="1">
    <source>
        <dbReference type="ARBA" id="ARBA00022630"/>
    </source>
</evidence>